<protein>
    <submittedName>
        <fullName evidence="1">PEBP-like protein</fullName>
    </submittedName>
</protein>
<dbReference type="Proteomes" id="UP001302812">
    <property type="component" value="Unassembled WGS sequence"/>
</dbReference>
<dbReference type="GO" id="GO:0046578">
    <property type="term" value="P:regulation of Ras protein signal transduction"/>
    <property type="evidence" value="ECO:0007669"/>
    <property type="project" value="TreeGrafter"/>
</dbReference>
<dbReference type="CDD" id="cd00866">
    <property type="entry name" value="PEBP_euk"/>
    <property type="match status" value="1"/>
</dbReference>
<dbReference type="GO" id="GO:0005543">
    <property type="term" value="F:phospholipid binding"/>
    <property type="evidence" value="ECO:0007669"/>
    <property type="project" value="TreeGrafter"/>
</dbReference>
<dbReference type="GeneID" id="89938848"/>
<evidence type="ECO:0000313" key="1">
    <source>
        <dbReference type="EMBL" id="KAK4114678.1"/>
    </source>
</evidence>
<dbReference type="GO" id="GO:0030414">
    <property type="term" value="F:peptidase inhibitor activity"/>
    <property type="evidence" value="ECO:0007669"/>
    <property type="project" value="TreeGrafter"/>
</dbReference>
<dbReference type="PANTHER" id="PTHR11362">
    <property type="entry name" value="PHOSPHATIDYLETHANOLAMINE-BINDING PROTEIN"/>
    <property type="match status" value="1"/>
</dbReference>
<dbReference type="PANTHER" id="PTHR11362:SF85">
    <property type="entry name" value="INHIBITOR (TFS1), PUTATIVE (AFU_ORTHOLOGUE AFUA_4G08120)-RELATED"/>
    <property type="match status" value="1"/>
</dbReference>
<dbReference type="Gene3D" id="3.90.280.10">
    <property type="entry name" value="PEBP-like"/>
    <property type="match status" value="1"/>
</dbReference>
<comment type="caution">
    <text evidence="1">The sequence shown here is derived from an EMBL/GenBank/DDBJ whole genome shotgun (WGS) entry which is preliminary data.</text>
</comment>
<dbReference type="Pfam" id="PF01161">
    <property type="entry name" value="PBP"/>
    <property type="match status" value="1"/>
</dbReference>
<accession>A0AAN6THS2</accession>
<dbReference type="SUPFAM" id="SSF49777">
    <property type="entry name" value="PEBP-like"/>
    <property type="match status" value="1"/>
</dbReference>
<proteinExistence type="predicted"/>
<name>A0AAN6THS2_9PEZI</name>
<dbReference type="RefSeq" id="XP_064672248.1">
    <property type="nucleotide sequence ID" value="XM_064814723.1"/>
</dbReference>
<reference evidence="1" key="1">
    <citation type="journal article" date="2023" name="Mol. Phylogenet. Evol.">
        <title>Genome-scale phylogeny and comparative genomics of the fungal order Sordariales.</title>
        <authorList>
            <person name="Hensen N."/>
            <person name="Bonometti L."/>
            <person name="Westerberg I."/>
            <person name="Brannstrom I.O."/>
            <person name="Guillou S."/>
            <person name="Cros-Aarteil S."/>
            <person name="Calhoun S."/>
            <person name="Haridas S."/>
            <person name="Kuo A."/>
            <person name="Mondo S."/>
            <person name="Pangilinan J."/>
            <person name="Riley R."/>
            <person name="LaButti K."/>
            <person name="Andreopoulos B."/>
            <person name="Lipzen A."/>
            <person name="Chen C."/>
            <person name="Yan M."/>
            <person name="Daum C."/>
            <person name="Ng V."/>
            <person name="Clum A."/>
            <person name="Steindorff A."/>
            <person name="Ohm R.A."/>
            <person name="Martin F."/>
            <person name="Silar P."/>
            <person name="Natvig D.O."/>
            <person name="Lalanne C."/>
            <person name="Gautier V."/>
            <person name="Ament-Velasquez S.L."/>
            <person name="Kruys A."/>
            <person name="Hutchinson M.I."/>
            <person name="Powell A.J."/>
            <person name="Barry K."/>
            <person name="Miller A.N."/>
            <person name="Grigoriev I.V."/>
            <person name="Debuchy R."/>
            <person name="Gladieux P."/>
            <person name="Hiltunen Thoren M."/>
            <person name="Johannesson H."/>
        </authorList>
    </citation>
    <scope>NUCLEOTIDE SEQUENCE</scope>
    <source>
        <strain evidence="1">CBS 508.74</strain>
    </source>
</reference>
<sequence>MASSTPLLDSLRLANLLPSKVIPDSFQPTVHLDVRFYNSSNNNVKSISNGTLMRVSEVKEAPLISISSPATETTTGETPKSLTLMMIDPDAPTPDDPKFAYWRHWVVTGIPYTADGSVEVKGADAGAGRTLTPYLAPGPKDESGPHRYLFLLFAEPEGLKLEAGDVGGVEFVERRSFRAEEFVERHGLRLVGVQWMRGVGDGWKGAE</sequence>
<dbReference type="EMBL" id="MU853336">
    <property type="protein sequence ID" value="KAK4114678.1"/>
    <property type="molecule type" value="Genomic_DNA"/>
</dbReference>
<gene>
    <name evidence="1" type="ORF">N656DRAFT_776855</name>
</gene>
<dbReference type="GO" id="GO:0030162">
    <property type="term" value="P:regulation of proteolysis"/>
    <property type="evidence" value="ECO:0007669"/>
    <property type="project" value="TreeGrafter"/>
</dbReference>
<organism evidence="1 2">
    <name type="scientific">Canariomyces notabilis</name>
    <dbReference type="NCBI Taxonomy" id="2074819"/>
    <lineage>
        <taxon>Eukaryota</taxon>
        <taxon>Fungi</taxon>
        <taxon>Dikarya</taxon>
        <taxon>Ascomycota</taxon>
        <taxon>Pezizomycotina</taxon>
        <taxon>Sordariomycetes</taxon>
        <taxon>Sordariomycetidae</taxon>
        <taxon>Sordariales</taxon>
        <taxon>Chaetomiaceae</taxon>
        <taxon>Canariomyces</taxon>
    </lineage>
</organism>
<evidence type="ECO:0000313" key="2">
    <source>
        <dbReference type="Proteomes" id="UP001302812"/>
    </source>
</evidence>
<keyword evidence="2" id="KW-1185">Reference proteome</keyword>
<dbReference type="InterPro" id="IPR008914">
    <property type="entry name" value="PEBP"/>
</dbReference>
<dbReference type="AlphaFoldDB" id="A0AAN6THS2"/>
<reference evidence="1" key="2">
    <citation type="submission" date="2023-05" db="EMBL/GenBank/DDBJ databases">
        <authorList>
            <consortium name="Lawrence Berkeley National Laboratory"/>
            <person name="Steindorff A."/>
            <person name="Hensen N."/>
            <person name="Bonometti L."/>
            <person name="Westerberg I."/>
            <person name="Brannstrom I.O."/>
            <person name="Guillou S."/>
            <person name="Cros-Aarteil S."/>
            <person name="Calhoun S."/>
            <person name="Haridas S."/>
            <person name="Kuo A."/>
            <person name="Mondo S."/>
            <person name="Pangilinan J."/>
            <person name="Riley R."/>
            <person name="Labutti K."/>
            <person name="Andreopoulos B."/>
            <person name="Lipzen A."/>
            <person name="Chen C."/>
            <person name="Yanf M."/>
            <person name="Daum C."/>
            <person name="Ng V."/>
            <person name="Clum A."/>
            <person name="Ohm R."/>
            <person name="Martin F."/>
            <person name="Silar P."/>
            <person name="Natvig D."/>
            <person name="Lalanne C."/>
            <person name="Gautier V."/>
            <person name="Ament-Velasquez S.L."/>
            <person name="Kruys A."/>
            <person name="Hutchinson M.I."/>
            <person name="Powell A.J."/>
            <person name="Barry K."/>
            <person name="Miller A.N."/>
            <person name="Grigoriev I.V."/>
            <person name="Debuchy R."/>
            <person name="Gladieux P."/>
            <person name="Thoren M.H."/>
            <person name="Johannesson H."/>
        </authorList>
    </citation>
    <scope>NUCLEOTIDE SEQUENCE</scope>
    <source>
        <strain evidence="1">CBS 508.74</strain>
    </source>
</reference>
<dbReference type="InterPro" id="IPR035810">
    <property type="entry name" value="PEBP_euk"/>
</dbReference>
<dbReference type="InterPro" id="IPR036610">
    <property type="entry name" value="PEBP-like_sf"/>
</dbReference>